<dbReference type="PANTHER" id="PTHR40606:SF1">
    <property type="entry name" value="UPF0339 PROTEIN YEGP"/>
    <property type="match status" value="1"/>
</dbReference>
<dbReference type="InterPro" id="IPR051141">
    <property type="entry name" value="UPF0339_domain"/>
</dbReference>
<comment type="caution">
    <text evidence="2">The sequence shown here is derived from an EMBL/GenBank/DDBJ whole genome shotgun (WGS) entry which is preliminary data.</text>
</comment>
<dbReference type="SUPFAM" id="SSF160113">
    <property type="entry name" value="YegP-like"/>
    <property type="match status" value="2"/>
</dbReference>
<evidence type="ECO:0000313" key="3">
    <source>
        <dbReference type="Proteomes" id="UP001597304"/>
    </source>
</evidence>
<feature type="domain" description="DUF1508" evidence="1">
    <location>
        <begin position="11"/>
        <end position="57"/>
    </location>
</feature>
<dbReference type="Proteomes" id="UP001597304">
    <property type="component" value="Unassembled WGS sequence"/>
</dbReference>
<name>A0ABW4KS47_9BURK</name>
<evidence type="ECO:0000313" key="2">
    <source>
        <dbReference type="EMBL" id="MFD1710078.1"/>
    </source>
</evidence>
<proteinExistence type="predicted"/>
<gene>
    <name evidence="2" type="ORF">ACFSF0_05650</name>
</gene>
<protein>
    <submittedName>
        <fullName evidence="2">YegP family protein</fullName>
    </submittedName>
</protein>
<feature type="domain" description="DUF1508" evidence="1">
    <location>
        <begin position="61"/>
        <end position="108"/>
    </location>
</feature>
<dbReference type="InterPro" id="IPR036913">
    <property type="entry name" value="YegP-like_sf"/>
</dbReference>
<evidence type="ECO:0000259" key="1">
    <source>
        <dbReference type="Pfam" id="PF07411"/>
    </source>
</evidence>
<dbReference type="Gene3D" id="2.30.29.80">
    <property type="match status" value="1"/>
</dbReference>
<accession>A0ABW4KS47</accession>
<keyword evidence="3" id="KW-1185">Reference proteome</keyword>
<sequence>MAGKFELKKSKNDKFHFSLLAGNGQTILTSEMYEAKASAVNGIESVKKNGGDAARYEKLVAKDGSPYFTLKAGNGQVIGQSQMYSSESARDNGIQSCVTNAPAASVDDQTA</sequence>
<dbReference type="PANTHER" id="PTHR40606">
    <property type="match status" value="1"/>
</dbReference>
<dbReference type="Pfam" id="PF07411">
    <property type="entry name" value="DUF1508"/>
    <property type="match status" value="2"/>
</dbReference>
<dbReference type="InterPro" id="IPR010879">
    <property type="entry name" value="DUF1508"/>
</dbReference>
<organism evidence="2 3">
    <name type="scientific">Ottowia flava</name>
    <dbReference type="NCBI Taxonomy" id="2675430"/>
    <lineage>
        <taxon>Bacteria</taxon>
        <taxon>Pseudomonadati</taxon>
        <taxon>Pseudomonadota</taxon>
        <taxon>Betaproteobacteria</taxon>
        <taxon>Burkholderiales</taxon>
        <taxon>Comamonadaceae</taxon>
        <taxon>Ottowia</taxon>
    </lineage>
</organism>
<dbReference type="EMBL" id="JBHUEJ010000015">
    <property type="protein sequence ID" value="MFD1710078.1"/>
    <property type="molecule type" value="Genomic_DNA"/>
</dbReference>
<dbReference type="RefSeq" id="WP_147911847.1">
    <property type="nucleotide sequence ID" value="NZ_JBHUEJ010000015.1"/>
</dbReference>
<reference evidence="3" key="1">
    <citation type="journal article" date="2019" name="Int. J. Syst. Evol. Microbiol.">
        <title>The Global Catalogue of Microorganisms (GCM) 10K type strain sequencing project: providing services to taxonomists for standard genome sequencing and annotation.</title>
        <authorList>
            <consortium name="The Broad Institute Genomics Platform"/>
            <consortium name="The Broad Institute Genome Sequencing Center for Infectious Disease"/>
            <person name="Wu L."/>
            <person name="Ma J."/>
        </authorList>
    </citation>
    <scope>NUCLEOTIDE SEQUENCE [LARGE SCALE GENOMIC DNA]</scope>
    <source>
        <strain evidence="3">LMG 29247</strain>
    </source>
</reference>